<dbReference type="InterPro" id="IPR003710">
    <property type="entry name" value="ApbA"/>
</dbReference>
<evidence type="ECO:0000256" key="5">
    <source>
        <dbReference type="ARBA" id="ARBA00022857"/>
    </source>
</evidence>
<sequence length="309" mass="33110">METGGKASIGIIGSGALGSYFGIRLAKAGHSVGFLLRSDYEPVQQRGMRLVLAGDQEVILPSPDIANDPDQLGKRDWVIVGLKTTRNHLFKTLLPPVVGPDTLLITIQNGLGNAEALMELFPDNPVIGALCQIGVNRKAPGEIHSFVPGDGFVQIGAAVGNRGNDYLDVCQEAFEAAGIRTKKTASLGEALWRKLMWNVPFNGLTVAIGGKGTDAVCGNPELRQTAVALMEEIRLAGNALGYPIEPAYTDKLMGFTDQLGSYMASSVLDWLDGRRLEVEAIFRKPLEAGTAVGVDMPELKKLVEKLDQL</sequence>
<dbReference type="SUPFAM" id="SSF48179">
    <property type="entry name" value="6-phosphogluconate dehydrogenase C-terminal domain-like"/>
    <property type="match status" value="1"/>
</dbReference>
<dbReference type="GO" id="GO:0005737">
    <property type="term" value="C:cytoplasm"/>
    <property type="evidence" value="ECO:0007669"/>
    <property type="project" value="TreeGrafter"/>
</dbReference>
<comment type="similarity">
    <text evidence="2 9">Belongs to the ketopantoate reductase family.</text>
</comment>
<comment type="function">
    <text evidence="9">Catalyzes the NADPH-dependent reduction of ketopantoate into pantoic acid.</text>
</comment>
<evidence type="ECO:0000256" key="1">
    <source>
        <dbReference type="ARBA" id="ARBA00004994"/>
    </source>
</evidence>
<gene>
    <name evidence="12" type="ORF">G0Q06_12830</name>
</gene>
<dbReference type="Gene3D" id="1.10.1040.10">
    <property type="entry name" value="N-(1-d-carboxylethyl)-l-norvaline Dehydrogenase, domain 2"/>
    <property type="match status" value="1"/>
</dbReference>
<comment type="catalytic activity">
    <reaction evidence="8 9">
        <text>(R)-pantoate + NADP(+) = 2-dehydropantoate + NADPH + H(+)</text>
        <dbReference type="Rhea" id="RHEA:16233"/>
        <dbReference type="ChEBI" id="CHEBI:11561"/>
        <dbReference type="ChEBI" id="CHEBI:15378"/>
        <dbReference type="ChEBI" id="CHEBI:15980"/>
        <dbReference type="ChEBI" id="CHEBI:57783"/>
        <dbReference type="ChEBI" id="CHEBI:58349"/>
        <dbReference type="EC" id="1.1.1.169"/>
    </reaction>
</comment>
<dbReference type="PANTHER" id="PTHR21708">
    <property type="entry name" value="PROBABLE 2-DEHYDROPANTOATE 2-REDUCTASE"/>
    <property type="match status" value="1"/>
</dbReference>
<evidence type="ECO:0000259" key="11">
    <source>
        <dbReference type="Pfam" id="PF08546"/>
    </source>
</evidence>
<accession>A0A6B2M3K9</accession>
<evidence type="ECO:0000256" key="6">
    <source>
        <dbReference type="ARBA" id="ARBA00023002"/>
    </source>
</evidence>
<evidence type="ECO:0000256" key="7">
    <source>
        <dbReference type="ARBA" id="ARBA00032024"/>
    </source>
</evidence>
<dbReference type="InterPro" id="IPR051402">
    <property type="entry name" value="KPR-Related"/>
</dbReference>
<comment type="pathway">
    <text evidence="1 9">Cofactor biosynthesis; (R)-pantothenate biosynthesis; (R)-pantoate from 3-methyl-2-oxobutanoate: step 2/2.</text>
</comment>
<dbReference type="InterPro" id="IPR013332">
    <property type="entry name" value="KPR_N"/>
</dbReference>
<evidence type="ECO:0000313" key="13">
    <source>
        <dbReference type="Proteomes" id="UP000478417"/>
    </source>
</evidence>
<evidence type="ECO:0000256" key="4">
    <source>
        <dbReference type="ARBA" id="ARBA00019465"/>
    </source>
</evidence>
<dbReference type="UniPathway" id="UPA00028">
    <property type="reaction ID" value="UER00004"/>
</dbReference>
<dbReference type="InterPro" id="IPR013752">
    <property type="entry name" value="KPA_reductase"/>
</dbReference>
<dbReference type="Pfam" id="PF08546">
    <property type="entry name" value="ApbA_C"/>
    <property type="match status" value="1"/>
</dbReference>
<feature type="domain" description="Ketopantoate reductase C-terminal" evidence="11">
    <location>
        <begin position="190"/>
        <end position="307"/>
    </location>
</feature>
<name>A0A6B2M3K9_9BACT</name>
<reference evidence="12 13" key="1">
    <citation type="submission" date="2020-02" db="EMBL/GenBank/DDBJ databases">
        <title>Albibacoteraceae fam. nov., the first described family within the subdivision 4 Verrucomicrobia.</title>
        <authorList>
            <person name="Xi F."/>
        </authorList>
    </citation>
    <scope>NUCLEOTIDE SEQUENCE [LARGE SCALE GENOMIC DNA]</scope>
    <source>
        <strain evidence="12 13">CK1056</strain>
    </source>
</reference>
<proteinExistence type="inferred from homology"/>
<organism evidence="12 13">
    <name type="scientific">Oceanipulchritudo coccoides</name>
    <dbReference type="NCBI Taxonomy" id="2706888"/>
    <lineage>
        <taxon>Bacteria</taxon>
        <taxon>Pseudomonadati</taxon>
        <taxon>Verrucomicrobiota</taxon>
        <taxon>Opitutia</taxon>
        <taxon>Puniceicoccales</taxon>
        <taxon>Oceanipulchritudinaceae</taxon>
        <taxon>Oceanipulchritudo</taxon>
    </lineage>
</organism>
<feature type="domain" description="Ketopantoate reductase N-terminal" evidence="10">
    <location>
        <begin position="9"/>
        <end position="157"/>
    </location>
</feature>
<dbReference type="SUPFAM" id="SSF51735">
    <property type="entry name" value="NAD(P)-binding Rossmann-fold domains"/>
    <property type="match status" value="1"/>
</dbReference>
<dbReference type="NCBIfam" id="TIGR00745">
    <property type="entry name" value="apbA_panE"/>
    <property type="match status" value="1"/>
</dbReference>
<dbReference type="AlphaFoldDB" id="A0A6B2M3K9"/>
<comment type="caution">
    <text evidence="12">The sequence shown here is derived from an EMBL/GenBank/DDBJ whole genome shotgun (WGS) entry which is preliminary data.</text>
</comment>
<dbReference type="RefSeq" id="WP_163966775.1">
    <property type="nucleotide sequence ID" value="NZ_JAAGNX010000003.1"/>
</dbReference>
<dbReference type="InterPro" id="IPR013328">
    <property type="entry name" value="6PGD_dom2"/>
</dbReference>
<keyword evidence="9" id="KW-0566">Pantothenate biosynthesis</keyword>
<dbReference type="InterPro" id="IPR036291">
    <property type="entry name" value="NAD(P)-bd_dom_sf"/>
</dbReference>
<dbReference type="InterPro" id="IPR008927">
    <property type="entry name" value="6-PGluconate_DH-like_C_sf"/>
</dbReference>
<dbReference type="PANTHER" id="PTHR21708:SF26">
    <property type="entry name" value="2-DEHYDROPANTOATE 2-REDUCTASE"/>
    <property type="match status" value="1"/>
</dbReference>
<evidence type="ECO:0000256" key="9">
    <source>
        <dbReference type="RuleBase" id="RU362068"/>
    </source>
</evidence>
<dbReference type="Gene3D" id="3.40.50.720">
    <property type="entry name" value="NAD(P)-binding Rossmann-like Domain"/>
    <property type="match status" value="1"/>
</dbReference>
<dbReference type="EC" id="1.1.1.169" evidence="3 9"/>
<dbReference type="FunFam" id="1.10.1040.10:FF:000017">
    <property type="entry name" value="2-dehydropantoate 2-reductase"/>
    <property type="match status" value="1"/>
</dbReference>
<protein>
    <recommendedName>
        <fullName evidence="4 9">2-dehydropantoate 2-reductase</fullName>
        <ecNumber evidence="3 9">1.1.1.169</ecNumber>
    </recommendedName>
    <alternativeName>
        <fullName evidence="7 9">Ketopantoate reductase</fullName>
    </alternativeName>
</protein>
<keyword evidence="13" id="KW-1185">Reference proteome</keyword>
<evidence type="ECO:0000259" key="10">
    <source>
        <dbReference type="Pfam" id="PF02558"/>
    </source>
</evidence>
<dbReference type="EMBL" id="JAAGNX010000003">
    <property type="protein sequence ID" value="NDV63343.1"/>
    <property type="molecule type" value="Genomic_DNA"/>
</dbReference>
<dbReference type="Proteomes" id="UP000478417">
    <property type="component" value="Unassembled WGS sequence"/>
</dbReference>
<evidence type="ECO:0000256" key="2">
    <source>
        <dbReference type="ARBA" id="ARBA00007870"/>
    </source>
</evidence>
<keyword evidence="6 9" id="KW-0560">Oxidoreductase</keyword>
<dbReference type="GO" id="GO:0008677">
    <property type="term" value="F:2-dehydropantoate 2-reductase activity"/>
    <property type="evidence" value="ECO:0007669"/>
    <property type="project" value="UniProtKB-EC"/>
</dbReference>
<evidence type="ECO:0000256" key="8">
    <source>
        <dbReference type="ARBA" id="ARBA00048793"/>
    </source>
</evidence>
<evidence type="ECO:0000256" key="3">
    <source>
        <dbReference type="ARBA" id="ARBA00013014"/>
    </source>
</evidence>
<dbReference type="Pfam" id="PF02558">
    <property type="entry name" value="ApbA"/>
    <property type="match status" value="1"/>
</dbReference>
<evidence type="ECO:0000313" key="12">
    <source>
        <dbReference type="EMBL" id="NDV63343.1"/>
    </source>
</evidence>
<dbReference type="GO" id="GO:0015940">
    <property type="term" value="P:pantothenate biosynthetic process"/>
    <property type="evidence" value="ECO:0007669"/>
    <property type="project" value="UniProtKB-UniPathway"/>
</dbReference>
<keyword evidence="5 9" id="KW-0521">NADP</keyword>